<name>A0A1C9ZW33_9CHLO</name>
<protein>
    <submittedName>
        <fullName evidence="1">Uncharacterized protein</fullName>
    </submittedName>
</protein>
<dbReference type="AlphaFoldDB" id="A0A1C9ZW33"/>
<evidence type="ECO:0000313" key="1">
    <source>
        <dbReference type="EMBL" id="BAV58205.1"/>
    </source>
</evidence>
<accession>A0A1C9ZW33</accession>
<organism evidence="1">
    <name type="scientific">Ulva partita</name>
    <dbReference type="NCBI Taxonomy" id="1605170"/>
    <lineage>
        <taxon>Eukaryota</taxon>
        <taxon>Viridiplantae</taxon>
        <taxon>Chlorophyta</taxon>
        <taxon>core chlorophytes</taxon>
        <taxon>Ulvophyceae</taxon>
        <taxon>OUU clade</taxon>
        <taxon>Ulvales</taxon>
        <taxon>Ulvaceae</taxon>
        <taxon>Ulva</taxon>
    </lineage>
</organism>
<reference evidence="1" key="1">
    <citation type="submission" date="2015-10" db="EMBL/GenBank/DDBJ databases">
        <title>Evolution of the mating-type locus in an isomorphic haploid-diploid life cycle and isogamy.</title>
        <authorList>
            <person name="Yamazaki T."/>
            <person name="Suzuki R."/>
            <person name="Ichihara K."/>
            <person name="Toyoda A."/>
            <person name="Kuwano K."/>
            <person name="Kawano S."/>
        </authorList>
    </citation>
    <scope>NUCLEOTIDE SEQUENCE</scope>
    <source>
        <strain evidence="1">MGEC-2</strain>
    </source>
</reference>
<sequence>MRPTRSSWSPAQLSCQTELSTVSLKQHKSRKQGKPLGVLQDRDIAYCYIPKAGTTAPRPVHGIAWHQIRDHRDAVHTARTASRPSSCICEGGPWPWRFCLRLLLEALLPMATTNQLARHAQTQAGYKQNIEDSGMCLLSCSCDK</sequence>
<proteinExistence type="evidence at transcript level"/>
<dbReference type="EMBL" id="LC088517">
    <property type="protein sequence ID" value="BAV58205.1"/>
    <property type="molecule type" value="mRNA"/>
</dbReference>
<gene>
    <name evidence="1" type="primary">LOG1m</name>
</gene>